<dbReference type="InterPro" id="IPR000866">
    <property type="entry name" value="AhpC/TSA"/>
</dbReference>
<sequence>MVVQITLAGHAAATQRRVGVPGQHRIMLEPGAPAPDISAQNQFGETVSPDFDAPTVLYFYPEDFTGGCTIEARDFQEQLPQFREGGITVYGVSMDDVATHDEFAEEEGLLYDLLADPDGTVAEAFGLDTSGGRTDRRTFVLADGEIKSVYDPDISDPDGHAEAVLRDVRNEFVQGG</sequence>
<dbReference type="Proteomes" id="UP000001169">
    <property type="component" value="Chromosome I"/>
</dbReference>
<dbReference type="CDD" id="cd03017">
    <property type="entry name" value="PRX_BCP"/>
    <property type="match status" value="1"/>
</dbReference>
<organism evidence="11 12">
    <name type="scientific">Haloarcula marismortui (strain ATCC 43049 / DSM 3752 / JCM 8966 / VKM B-1809)</name>
    <name type="common">Halobacterium marismortui</name>
    <dbReference type="NCBI Taxonomy" id="272569"/>
    <lineage>
        <taxon>Archaea</taxon>
        <taxon>Methanobacteriati</taxon>
        <taxon>Methanobacteriota</taxon>
        <taxon>Stenosarchaea group</taxon>
        <taxon>Halobacteria</taxon>
        <taxon>Halobacteriales</taxon>
        <taxon>Haloarculaceae</taxon>
        <taxon>Haloarcula</taxon>
    </lineage>
</organism>
<keyword evidence="5" id="KW-1015">Disulfide bond</keyword>
<dbReference type="GO" id="GO:0005737">
    <property type="term" value="C:cytoplasm"/>
    <property type="evidence" value="ECO:0007669"/>
    <property type="project" value="TreeGrafter"/>
</dbReference>
<keyword evidence="3" id="KW-0049">Antioxidant</keyword>
<dbReference type="AlphaFoldDB" id="Q5UXG7"/>
<name>Q5UXG7_HALMA</name>
<dbReference type="GO" id="GO:0034599">
    <property type="term" value="P:cellular response to oxidative stress"/>
    <property type="evidence" value="ECO:0007669"/>
    <property type="project" value="TreeGrafter"/>
</dbReference>
<dbReference type="HOGENOM" id="CLU_042529_14_1_2"/>
<dbReference type="InterPro" id="IPR050924">
    <property type="entry name" value="Peroxiredoxin_BCP/PrxQ"/>
</dbReference>
<dbReference type="PaxDb" id="272569-rrnAC3345"/>
<dbReference type="STRING" id="272569.rrnAC3345"/>
<dbReference type="PATRIC" id="fig|272569.17.peg.3872"/>
<evidence type="ECO:0000256" key="8">
    <source>
        <dbReference type="ARBA" id="ARBA00038489"/>
    </source>
</evidence>
<keyword evidence="2" id="KW-0575">Peroxidase</keyword>
<evidence type="ECO:0000256" key="3">
    <source>
        <dbReference type="ARBA" id="ARBA00022862"/>
    </source>
</evidence>
<reference evidence="11 12" key="1">
    <citation type="journal article" date="2004" name="Genome Res.">
        <title>Genome sequence of Haloarcula marismortui: a halophilic archaeon from the Dead Sea.</title>
        <authorList>
            <person name="Baliga N.S."/>
            <person name="Bonneau R."/>
            <person name="Facciotti M.T."/>
            <person name="Pan M."/>
            <person name="Glusman G."/>
            <person name="Deutsch E.W."/>
            <person name="Shannon P."/>
            <person name="Chiu Y."/>
            <person name="Weng R.S."/>
            <person name="Gan R.R."/>
            <person name="Hung P."/>
            <person name="Date S.V."/>
            <person name="Marcotte E."/>
            <person name="Hood L."/>
            <person name="Ng W.V."/>
        </authorList>
    </citation>
    <scope>NUCLEOTIDE SEQUENCE [LARGE SCALE GENOMIC DNA]</scope>
    <source>
        <strain evidence="12">ATCC 43049 / DSM 3752 / JCM 8966 / VKM B-1809</strain>
    </source>
</reference>
<dbReference type="PANTHER" id="PTHR42801">
    <property type="entry name" value="THIOREDOXIN-DEPENDENT PEROXIDE REDUCTASE"/>
    <property type="match status" value="1"/>
</dbReference>
<evidence type="ECO:0000256" key="1">
    <source>
        <dbReference type="ARBA" id="ARBA00013017"/>
    </source>
</evidence>
<dbReference type="EMBL" id="AY596297">
    <property type="protein sequence ID" value="AAV48036.1"/>
    <property type="molecule type" value="Genomic_DNA"/>
</dbReference>
<dbReference type="PANTHER" id="PTHR42801:SF4">
    <property type="entry name" value="AHPC_TSA FAMILY PROTEIN"/>
    <property type="match status" value="1"/>
</dbReference>
<dbReference type="Gene3D" id="3.40.30.10">
    <property type="entry name" value="Glutaredoxin"/>
    <property type="match status" value="1"/>
</dbReference>
<dbReference type="GO" id="GO:0045454">
    <property type="term" value="P:cell redox homeostasis"/>
    <property type="evidence" value="ECO:0007669"/>
    <property type="project" value="TreeGrafter"/>
</dbReference>
<protein>
    <recommendedName>
        <fullName evidence="1">thioredoxin-dependent peroxiredoxin</fullName>
        <ecNumber evidence="1">1.11.1.24</ecNumber>
    </recommendedName>
    <alternativeName>
        <fullName evidence="7">Thioredoxin peroxidase</fullName>
    </alternativeName>
</protein>
<accession>Q5UXG7</accession>
<evidence type="ECO:0000256" key="7">
    <source>
        <dbReference type="ARBA" id="ARBA00032824"/>
    </source>
</evidence>
<evidence type="ECO:0000313" key="11">
    <source>
        <dbReference type="EMBL" id="AAV48036.1"/>
    </source>
</evidence>
<keyword evidence="12" id="KW-1185">Reference proteome</keyword>
<evidence type="ECO:0000256" key="4">
    <source>
        <dbReference type="ARBA" id="ARBA00023002"/>
    </source>
</evidence>
<dbReference type="Pfam" id="PF00578">
    <property type="entry name" value="AhpC-TSA"/>
    <property type="match status" value="1"/>
</dbReference>
<evidence type="ECO:0000256" key="2">
    <source>
        <dbReference type="ARBA" id="ARBA00022559"/>
    </source>
</evidence>
<dbReference type="EC" id="1.11.1.24" evidence="1"/>
<dbReference type="EnsemblBacteria" id="AAV48036">
    <property type="protein sequence ID" value="AAV48036"/>
    <property type="gene ID" value="rrnAC3345"/>
</dbReference>
<proteinExistence type="inferred from homology"/>
<dbReference type="InterPro" id="IPR036249">
    <property type="entry name" value="Thioredoxin-like_sf"/>
</dbReference>
<dbReference type="GO" id="GO:0008379">
    <property type="term" value="F:thioredoxin peroxidase activity"/>
    <property type="evidence" value="ECO:0007669"/>
    <property type="project" value="TreeGrafter"/>
</dbReference>
<keyword evidence="4" id="KW-0560">Oxidoreductase</keyword>
<dbReference type="PROSITE" id="PS51352">
    <property type="entry name" value="THIOREDOXIN_2"/>
    <property type="match status" value="1"/>
</dbReference>
<keyword evidence="6" id="KW-0676">Redox-active center</keyword>
<evidence type="ECO:0000259" key="10">
    <source>
        <dbReference type="PROSITE" id="PS51352"/>
    </source>
</evidence>
<gene>
    <name evidence="11" type="primary">bcp2</name>
    <name evidence="11" type="ordered locus">rrnAC3345</name>
</gene>
<evidence type="ECO:0000313" key="12">
    <source>
        <dbReference type="Proteomes" id="UP000001169"/>
    </source>
</evidence>
<dbReference type="KEGG" id="hma:rrnAC3345"/>
<feature type="domain" description="Thioredoxin" evidence="10">
    <location>
        <begin position="28"/>
        <end position="173"/>
    </location>
</feature>
<dbReference type="eggNOG" id="arCOG00310">
    <property type="taxonomic scope" value="Archaea"/>
</dbReference>
<comment type="catalytic activity">
    <reaction evidence="9">
        <text>a hydroperoxide + [thioredoxin]-dithiol = an alcohol + [thioredoxin]-disulfide + H2O</text>
        <dbReference type="Rhea" id="RHEA:62620"/>
        <dbReference type="Rhea" id="RHEA-COMP:10698"/>
        <dbReference type="Rhea" id="RHEA-COMP:10700"/>
        <dbReference type="ChEBI" id="CHEBI:15377"/>
        <dbReference type="ChEBI" id="CHEBI:29950"/>
        <dbReference type="ChEBI" id="CHEBI:30879"/>
        <dbReference type="ChEBI" id="CHEBI:35924"/>
        <dbReference type="ChEBI" id="CHEBI:50058"/>
        <dbReference type="EC" id="1.11.1.24"/>
    </reaction>
</comment>
<comment type="similarity">
    <text evidence="8">Belongs to the peroxiredoxin family. BCP/PrxQ subfamily.</text>
</comment>
<evidence type="ECO:0000256" key="6">
    <source>
        <dbReference type="ARBA" id="ARBA00023284"/>
    </source>
</evidence>
<evidence type="ECO:0000256" key="9">
    <source>
        <dbReference type="ARBA" id="ARBA00049091"/>
    </source>
</evidence>
<dbReference type="InterPro" id="IPR013766">
    <property type="entry name" value="Thioredoxin_domain"/>
</dbReference>
<dbReference type="SUPFAM" id="SSF52833">
    <property type="entry name" value="Thioredoxin-like"/>
    <property type="match status" value="1"/>
</dbReference>
<evidence type="ECO:0000256" key="5">
    <source>
        <dbReference type="ARBA" id="ARBA00023157"/>
    </source>
</evidence>